<dbReference type="Proteomes" id="UP001301152">
    <property type="component" value="Unassembled WGS sequence"/>
</dbReference>
<organism evidence="1 2">
    <name type="scientific">Acetobacter thailandicus</name>
    <dbReference type="NCBI Taxonomy" id="1502842"/>
    <lineage>
        <taxon>Bacteria</taxon>
        <taxon>Pseudomonadati</taxon>
        <taxon>Pseudomonadota</taxon>
        <taxon>Alphaproteobacteria</taxon>
        <taxon>Acetobacterales</taxon>
        <taxon>Acetobacteraceae</taxon>
        <taxon>Acetobacter</taxon>
    </lineage>
</organism>
<name>A0ABT3QCL9_9PROT</name>
<reference evidence="1 2" key="1">
    <citation type="submission" date="2022-11" db="EMBL/GenBank/DDBJ databases">
        <title>Genome sequencing of Acetobacter type strain.</title>
        <authorList>
            <person name="Heo J."/>
            <person name="Lee D."/>
            <person name="Han B.-H."/>
            <person name="Hong S.-B."/>
            <person name="Kwon S.-W."/>
        </authorList>
    </citation>
    <scope>NUCLEOTIDE SEQUENCE [LARGE SCALE GENOMIC DNA]</scope>
    <source>
        <strain evidence="1 2">KACC 21253</strain>
    </source>
</reference>
<gene>
    <name evidence="1" type="ORF">OQ497_03395</name>
</gene>
<protein>
    <submittedName>
        <fullName evidence="1">Uncharacterized protein</fullName>
    </submittedName>
</protein>
<accession>A0ABT3QCL9</accession>
<dbReference type="EMBL" id="JAPIUZ010000001">
    <property type="protein sequence ID" value="MCX2563016.1"/>
    <property type="molecule type" value="Genomic_DNA"/>
</dbReference>
<keyword evidence="2" id="KW-1185">Reference proteome</keyword>
<proteinExistence type="predicted"/>
<evidence type="ECO:0000313" key="2">
    <source>
        <dbReference type="Proteomes" id="UP001301152"/>
    </source>
</evidence>
<comment type="caution">
    <text evidence="1">The sequence shown here is derived from an EMBL/GenBank/DDBJ whole genome shotgun (WGS) entry which is preliminary data.</text>
</comment>
<evidence type="ECO:0000313" key="1">
    <source>
        <dbReference type="EMBL" id="MCX2563016.1"/>
    </source>
</evidence>
<sequence>MPELQRGKWARWIELERCLLDASETGDVLFAASVLRTMTEEIGRLSLIDLDAPTLANLAVGNEQQRARLRRYMGAAFVSLSNVTDETWMSHPAVKKAEKRIELTASCKAAVRELNGFVHPNYGSHIAVLYPEGREAASVLTKAIIAVYDQFYALPDAPTAPAPFPASSALAGSRETLVEAFIDERLMPVVASIPKLGIDTGAVKADLLYVPSFTYVDLGLAARILDDMPKTIGGSADDFRCWLGANLNNVVEIARARQAEVSASNTFIDEGSDLDRNLQRGIVALEMAAWATQAKLSSLKMQLVRQIVADQPLGVWLVSRALIEQWAFILWLPRTIAAALSEAGASDTRQGVAEAVAKIIEALSQYLSTQAGSVRLEQRPWAVNSEGNALGTARLPDITEDSFREDEFWNMSYSNGSNVMHGCSAQARALSVDRQGHIDMACKEGVLILARLSGEAGEILHFTQQLRRLQHAASPLECFADDNAARWNYGIGHSILRRGIDLTGKGTRADPYELAAHVDFYQAAHILAKELFETSRYSLEDGALMRTLDVLENGTWTEHWVFKEQEFWVKMPPFD</sequence>